<dbReference type="Gene3D" id="3.60.10.10">
    <property type="entry name" value="Endonuclease/exonuclease/phosphatase"/>
    <property type="match status" value="1"/>
</dbReference>
<reference evidence="1" key="1">
    <citation type="submission" date="2020-06" db="EMBL/GenBank/DDBJ databases">
        <authorList>
            <person name="Li T."/>
            <person name="Hu X."/>
            <person name="Zhang T."/>
            <person name="Song X."/>
            <person name="Zhang H."/>
            <person name="Dai N."/>
            <person name="Sheng W."/>
            <person name="Hou X."/>
            <person name="Wei L."/>
        </authorList>
    </citation>
    <scope>NUCLEOTIDE SEQUENCE</scope>
    <source>
        <strain evidence="1">G02</strain>
        <tissue evidence="1">Leaf</tissue>
    </source>
</reference>
<dbReference type="PANTHER" id="PTHR33710">
    <property type="entry name" value="BNAC02G09200D PROTEIN"/>
    <property type="match status" value="1"/>
</dbReference>
<dbReference type="AlphaFoldDB" id="A0AAW2QZS3"/>
<dbReference type="InterPro" id="IPR036691">
    <property type="entry name" value="Endo/exonu/phosph_ase_sf"/>
</dbReference>
<name>A0AAW2QZS3_SESRA</name>
<sequence>MDTIIFKNHIDPLIKEVEVYRSLCVPRVSRRNETWNLICQLSKHSIRPRLCVENFNEILHQHEKEGKAPRAQWQIADLWRCLNESGLQDMDYQGESFTWCNGREALNTIRAHLDGACCCTKWANLYLNAQVHHENRASSDHSAIWVDLNPQTGTEVRGKKKRFHFEAMWTHTKDCSKIIKQAWVSDRLVGKQESFIK</sequence>
<gene>
    <name evidence="1" type="ORF">Sradi_3256700</name>
</gene>
<dbReference type="SUPFAM" id="SSF56219">
    <property type="entry name" value="DNase I-like"/>
    <property type="match status" value="1"/>
</dbReference>
<evidence type="ECO:0000313" key="1">
    <source>
        <dbReference type="EMBL" id="KAL0373410.1"/>
    </source>
</evidence>
<protein>
    <submittedName>
        <fullName evidence="1">Uncharacterized protein</fullName>
    </submittedName>
</protein>
<dbReference type="PANTHER" id="PTHR33710:SF77">
    <property type="entry name" value="DNASE I-LIKE SUPERFAMILY PROTEIN"/>
    <property type="match status" value="1"/>
</dbReference>
<proteinExistence type="predicted"/>
<dbReference type="EMBL" id="JACGWJ010000014">
    <property type="protein sequence ID" value="KAL0373410.1"/>
    <property type="molecule type" value="Genomic_DNA"/>
</dbReference>
<reference evidence="1" key="2">
    <citation type="journal article" date="2024" name="Plant">
        <title>Genomic evolution and insights into agronomic trait innovations of Sesamum species.</title>
        <authorList>
            <person name="Miao H."/>
            <person name="Wang L."/>
            <person name="Qu L."/>
            <person name="Liu H."/>
            <person name="Sun Y."/>
            <person name="Le M."/>
            <person name="Wang Q."/>
            <person name="Wei S."/>
            <person name="Zheng Y."/>
            <person name="Lin W."/>
            <person name="Duan Y."/>
            <person name="Cao H."/>
            <person name="Xiong S."/>
            <person name="Wang X."/>
            <person name="Wei L."/>
            <person name="Li C."/>
            <person name="Ma Q."/>
            <person name="Ju M."/>
            <person name="Zhao R."/>
            <person name="Li G."/>
            <person name="Mu C."/>
            <person name="Tian Q."/>
            <person name="Mei H."/>
            <person name="Zhang T."/>
            <person name="Gao T."/>
            <person name="Zhang H."/>
        </authorList>
    </citation>
    <scope>NUCLEOTIDE SEQUENCE</scope>
    <source>
        <strain evidence="1">G02</strain>
    </source>
</reference>
<comment type="caution">
    <text evidence="1">The sequence shown here is derived from an EMBL/GenBank/DDBJ whole genome shotgun (WGS) entry which is preliminary data.</text>
</comment>
<organism evidence="1">
    <name type="scientific">Sesamum radiatum</name>
    <name type="common">Black benniseed</name>
    <dbReference type="NCBI Taxonomy" id="300843"/>
    <lineage>
        <taxon>Eukaryota</taxon>
        <taxon>Viridiplantae</taxon>
        <taxon>Streptophyta</taxon>
        <taxon>Embryophyta</taxon>
        <taxon>Tracheophyta</taxon>
        <taxon>Spermatophyta</taxon>
        <taxon>Magnoliopsida</taxon>
        <taxon>eudicotyledons</taxon>
        <taxon>Gunneridae</taxon>
        <taxon>Pentapetalae</taxon>
        <taxon>asterids</taxon>
        <taxon>lamiids</taxon>
        <taxon>Lamiales</taxon>
        <taxon>Pedaliaceae</taxon>
        <taxon>Sesamum</taxon>
    </lineage>
</organism>
<accession>A0AAW2QZS3</accession>